<dbReference type="PROSITE" id="PS00175">
    <property type="entry name" value="PG_MUTASE"/>
    <property type="match status" value="1"/>
</dbReference>
<sequence>MKGKLFLLLSPSLFSLLSILSFRSVLLGALLTPQTILLGVYTWHPQHRPRLHDAEPFAPPLLVHCVRSKMHLFLIRHGETVDNVAGIYAGSRDSALTSHGVLQIRRLATHLAEEEKLAFKFIFSSDLQRAVKTAEAIAAEQRRVCSRDIPVVELAQLREKDFGSDEGMKFGDSRGRAPDSETVESMKARVDAFLDEHLLPLLSAHIDGTPSTCAIVSHGIILGVLYRELCARVSRGGITVDPNPSAASSLISPPFWDNTGFLECTVSMTEAVADEDKSLQLILHVSRVNCTVHLRDLKKTRGGIGSAAFDEKQRTLTSFFVPGSKKRKSHDMSAG</sequence>
<dbReference type="Pfam" id="PF00300">
    <property type="entry name" value="His_Phos_1"/>
    <property type="match status" value="1"/>
</dbReference>
<dbReference type="InterPro" id="IPR001345">
    <property type="entry name" value="PG/BPGM_mutase_AS"/>
</dbReference>
<dbReference type="GO" id="GO:0045820">
    <property type="term" value="P:negative regulation of glycolytic process"/>
    <property type="evidence" value="ECO:0007669"/>
    <property type="project" value="TreeGrafter"/>
</dbReference>
<evidence type="ECO:0000313" key="4">
    <source>
        <dbReference type="EMBL" id="KKP02823.1"/>
    </source>
</evidence>
<dbReference type="GO" id="GO:0004331">
    <property type="term" value="F:fructose-2,6-bisphosphate 2-phosphatase activity"/>
    <property type="evidence" value="ECO:0007669"/>
    <property type="project" value="TreeGrafter"/>
</dbReference>
<dbReference type="EMBL" id="JOKZ01000134">
    <property type="protein sequence ID" value="KKP02823.1"/>
    <property type="molecule type" value="Genomic_DNA"/>
</dbReference>
<dbReference type="PANTHER" id="PTHR46517">
    <property type="entry name" value="FRUCTOSE-2,6-BISPHOSPHATASE TIGAR"/>
    <property type="match status" value="1"/>
</dbReference>
<name>A0A0F9XRJ5_TRIHA</name>
<dbReference type="AlphaFoldDB" id="A0A0F9XRJ5"/>
<comment type="caution">
    <text evidence="4">The sequence shown here is derived from an EMBL/GenBank/DDBJ whole genome shotgun (WGS) entry which is preliminary data.</text>
</comment>
<keyword evidence="1" id="KW-0378">Hydrolase</keyword>
<evidence type="ECO:0000256" key="1">
    <source>
        <dbReference type="ARBA" id="ARBA00022801"/>
    </source>
</evidence>
<feature type="binding site" evidence="3">
    <location>
        <begin position="76"/>
        <end position="83"/>
    </location>
    <ligand>
        <name>substrate</name>
    </ligand>
</feature>
<evidence type="ECO:0000313" key="5">
    <source>
        <dbReference type="Proteomes" id="UP000034112"/>
    </source>
</evidence>
<evidence type="ECO:0000256" key="3">
    <source>
        <dbReference type="PIRSR" id="PIRSR613078-2"/>
    </source>
</evidence>
<dbReference type="InterPro" id="IPR029033">
    <property type="entry name" value="His_PPase_superfam"/>
</dbReference>
<evidence type="ECO:0008006" key="6">
    <source>
        <dbReference type="Google" id="ProtNLM"/>
    </source>
</evidence>
<dbReference type="GO" id="GO:0043456">
    <property type="term" value="P:regulation of pentose-phosphate shunt"/>
    <property type="evidence" value="ECO:0007669"/>
    <property type="project" value="TreeGrafter"/>
</dbReference>
<dbReference type="SMART" id="SM00855">
    <property type="entry name" value="PGAM"/>
    <property type="match status" value="1"/>
</dbReference>
<gene>
    <name evidence="4" type="ORF">THAR02_05053</name>
</gene>
<dbReference type="InterPro" id="IPR013078">
    <property type="entry name" value="His_Pase_superF_clade-1"/>
</dbReference>
<feature type="active site" description="Tele-phosphohistidine intermediate" evidence="2">
    <location>
        <position position="77"/>
    </location>
</feature>
<dbReference type="OrthoDB" id="354304at2759"/>
<dbReference type="Gene3D" id="3.40.50.1240">
    <property type="entry name" value="Phosphoglycerate mutase-like"/>
    <property type="match status" value="1"/>
</dbReference>
<dbReference type="GO" id="GO:0005829">
    <property type="term" value="C:cytosol"/>
    <property type="evidence" value="ECO:0007669"/>
    <property type="project" value="TreeGrafter"/>
</dbReference>
<dbReference type="PANTHER" id="PTHR46517:SF1">
    <property type="entry name" value="FRUCTOSE-2,6-BISPHOSPHATASE TIGAR"/>
    <property type="match status" value="1"/>
</dbReference>
<dbReference type="Proteomes" id="UP000034112">
    <property type="component" value="Unassembled WGS sequence"/>
</dbReference>
<dbReference type="InterPro" id="IPR051695">
    <property type="entry name" value="Phosphoglycerate_Mutase"/>
</dbReference>
<protein>
    <recommendedName>
        <fullName evidence="6">Phosphoglycerate mutase</fullName>
    </recommendedName>
</protein>
<feature type="active site" description="Proton donor/acceptor" evidence="2">
    <location>
        <position position="159"/>
    </location>
</feature>
<dbReference type="OMA" id="LISPPFW"/>
<evidence type="ECO:0000256" key="2">
    <source>
        <dbReference type="PIRSR" id="PIRSR613078-1"/>
    </source>
</evidence>
<feature type="binding site" evidence="3">
    <location>
        <position position="129"/>
    </location>
    <ligand>
        <name>substrate</name>
    </ligand>
</feature>
<accession>A0A0F9XRJ5</accession>
<dbReference type="SUPFAM" id="SSF53254">
    <property type="entry name" value="Phosphoglycerate mutase-like"/>
    <property type="match status" value="1"/>
</dbReference>
<organism evidence="4 5">
    <name type="scientific">Trichoderma harzianum</name>
    <name type="common">Hypocrea lixii</name>
    <dbReference type="NCBI Taxonomy" id="5544"/>
    <lineage>
        <taxon>Eukaryota</taxon>
        <taxon>Fungi</taxon>
        <taxon>Dikarya</taxon>
        <taxon>Ascomycota</taxon>
        <taxon>Pezizomycotina</taxon>
        <taxon>Sordariomycetes</taxon>
        <taxon>Hypocreomycetidae</taxon>
        <taxon>Hypocreales</taxon>
        <taxon>Hypocreaceae</taxon>
        <taxon>Trichoderma</taxon>
    </lineage>
</organism>
<proteinExistence type="predicted"/>
<reference evidence="5" key="1">
    <citation type="journal article" date="2015" name="Genome Announc.">
        <title>Draft whole-genome sequence of the biocontrol agent Trichoderma harzianum T6776.</title>
        <authorList>
            <person name="Baroncelli R."/>
            <person name="Piaggeschi G."/>
            <person name="Fiorini L."/>
            <person name="Bertolini E."/>
            <person name="Zapparata A."/>
            <person name="Pe M.E."/>
            <person name="Sarrocco S."/>
            <person name="Vannacci G."/>
        </authorList>
    </citation>
    <scope>NUCLEOTIDE SEQUENCE [LARGE SCALE GENOMIC DNA]</scope>
    <source>
        <strain evidence="5">T6776</strain>
    </source>
</reference>
<dbReference type="CDD" id="cd07067">
    <property type="entry name" value="HP_PGM_like"/>
    <property type="match status" value="1"/>
</dbReference>